<dbReference type="RefSeq" id="WP_268048248.1">
    <property type="nucleotide sequence ID" value="NZ_JAPQES010000001.1"/>
</dbReference>
<dbReference type="Pfam" id="PF06161">
    <property type="entry name" value="DUF975"/>
    <property type="match status" value="1"/>
</dbReference>
<protein>
    <submittedName>
        <fullName evidence="2">DUF975 family protein</fullName>
    </submittedName>
</protein>
<keyword evidence="1" id="KW-1133">Transmembrane helix</keyword>
<gene>
    <name evidence="2" type="ORF">OXH55_04380</name>
</gene>
<comment type="caution">
    <text evidence="2">The sequence shown here is derived from an EMBL/GenBank/DDBJ whole genome shotgun (WGS) entry which is preliminary data.</text>
</comment>
<evidence type="ECO:0000313" key="2">
    <source>
        <dbReference type="EMBL" id="MCY6369860.1"/>
    </source>
</evidence>
<dbReference type="PANTHER" id="PTHR40076:SF1">
    <property type="entry name" value="MEMBRANE PROTEIN"/>
    <property type="match status" value="1"/>
</dbReference>
<dbReference type="Proteomes" id="UP001079657">
    <property type="component" value="Unassembled WGS sequence"/>
</dbReference>
<feature type="transmembrane region" description="Helical" evidence="1">
    <location>
        <begin position="26"/>
        <end position="47"/>
    </location>
</feature>
<dbReference type="InterPro" id="IPR010380">
    <property type="entry name" value="DUF975"/>
</dbReference>
<reference evidence="2" key="1">
    <citation type="submission" date="2022-12" db="EMBL/GenBank/DDBJ databases">
        <authorList>
            <person name="Wang J."/>
        </authorList>
    </citation>
    <scope>NUCLEOTIDE SEQUENCE</scope>
    <source>
        <strain evidence="2">HY-42-06</strain>
    </source>
</reference>
<keyword evidence="1" id="KW-0472">Membrane</keyword>
<dbReference type="PANTHER" id="PTHR40076">
    <property type="entry name" value="MEMBRANE PROTEIN-RELATED"/>
    <property type="match status" value="1"/>
</dbReference>
<evidence type="ECO:0000256" key="1">
    <source>
        <dbReference type="SAM" id="Phobius"/>
    </source>
</evidence>
<keyword evidence="1" id="KW-0812">Transmembrane</keyword>
<feature type="transmembrane region" description="Helical" evidence="1">
    <location>
        <begin position="173"/>
        <end position="197"/>
    </location>
</feature>
<evidence type="ECO:0000313" key="3">
    <source>
        <dbReference type="Proteomes" id="UP001079657"/>
    </source>
</evidence>
<name>A0ABT4CLD7_9CLOT</name>
<keyword evidence="3" id="KW-1185">Reference proteome</keyword>
<feature type="transmembrane region" description="Helical" evidence="1">
    <location>
        <begin position="83"/>
        <end position="107"/>
    </location>
</feature>
<dbReference type="EMBL" id="JAPQES010000001">
    <property type="protein sequence ID" value="MCY6369860.1"/>
    <property type="molecule type" value="Genomic_DNA"/>
</dbReference>
<accession>A0ABT4CLD7</accession>
<feature type="transmembrane region" description="Helical" evidence="1">
    <location>
        <begin position="234"/>
        <end position="259"/>
    </location>
</feature>
<sequence length="299" mass="34043">MSDIVLVKKSINELKKHAIQNLKGKWGISVLVCFIATLFTGIFTFAANVSNLLYFISQRAYSSVNIWQTIAERTAIAGILSRIGFLVNLLIGGCIAYGIYRFFLNLITNNNPKIENLFLGFKFFGKNFLIQLIIIIFTFLWTIVVYIPAAILIAIVIIISGLNPMHYSYTSPISFSIVTGLLVAVILITSFIIIYIITARYAMSFFIFNDNPEFDVMQCIKLSKKMMDGYKIRYFLLNLSFVGWDILATIPLGIGHLWLKPYKYATRASFYIDLKGEEEIKNVNIGEIIYSENNELHEK</sequence>
<proteinExistence type="predicted"/>
<feature type="transmembrane region" description="Helical" evidence="1">
    <location>
        <begin position="128"/>
        <end position="161"/>
    </location>
</feature>
<organism evidence="2 3">
    <name type="scientific">Clostridium ganghwense</name>
    <dbReference type="NCBI Taxonomy" id="312089"/>
    <lineage>
        <taxon>Bacteria</taxon>
        <taxon>Bacillati</taxon>
        <taxon>Bacillota</taxon>
        <taxon>Clostridia</taxon>
        <taxon>Eubacteriales</taxon>
        <taxon>Clostridiaceae</taxon>
        <taxon>Clostridium</taxon>
    </lineage>
</organism>